<evidence type="ECO:0000256" key="2">
    <source>
        <dbReference type="ARBA" id="ARBA00009843"/>
    </source>
</evidence>
<evidence type="ECO:0000256" key="3">
    <source>
        <dbReference type="ARBA" id="ARBA00022448"/>
    </source>
</evidence>
<evidence type="ECO:0000256" key="8">
    <source>
        <dbReference type="SAM" id="Phobius"/>
    </source>
</evidence>
<reference evidence="10 11" key="1">
    <citation type="submission" date="2023-01" db="EMBL/GenBank/DDBJ databases">
        <title>Cultivation and genomic characterization of new, ubiquitous marine nitrite-oxidizing bacteria from the Nitrospirales.</title>
        <authorList>
            <person name="Mueller A.J."/>
            <person name="Daebeler A."/>
            <person name="Herbold C.W."/>
            <person name="Kirkegaard R.H."/>
            <person name="Daims H."/>
        </authorList>
    </citation>
    <scope>NUCLEOTIDE SEQUENCE [LARGE SCALE GENOMIC DNA]</scope>
    <source>
        <strain evidence="10 11">VA</strain>
    </source>
</reference>
<dbReference type="Proteomes" id="UP001302719">
    <property type="component" value="Chromosome"/>
</dbReference>
<feature type="transmembrane region" description="Helical" evidence="8">
    <location>
        <begin position="37"/>
        <end position="55"/>
    </location>
</feature>
<evidence type="ECO:0000256" key="6">
    <source>
        <dbReference type="ARBA" id="ARBA00022989"/>
    </source>
</evidence>
<evidence type="ECO:0000259" key="9">
    <source>
        <dbReference type="Pfam" id="PF03600"/>
    </source>
</evidence>
<dbReference type="PANTHER" id="PTHR43568">
    <property type="entry name" value="P PROTEIN"/>
    <property type="match status" value="1"/>
</dbReference>
<feature type="transmembrane region" description="Helical" evidence="8">
    <location>
        <begin position="424"/>
        <end position="445"/>
    </location>
</feature>
<evidence type="ECO:0000313" key="10">
    <source>
        <dbReference type="EMBL" id="WNM59248.1"/>
    </source>
</evidence>
<dbReference type="PANTHER" id="PTHR43568:SF1">
    <property type="entry name" value="P PROTEIN"/>
    <property type="match status" value="1"/>
</dbReference>
<dbReference type="InterPro" id="IPR051475">
    <property type="entry name" value="Diverse_Ion_Transporter"/>
</dbReference>
<dbReference type="RefSeq" id="WP_312645956.1">
    <property type="nucleotide sequence ID" value="NZ_CP116967.1"/>
</dbReference>
<feature type="transmembrane region" description="Helical" evidence="8">
    <location>
        <begin position="353"/>
        <end position="371"/>
    </location>
</feature>
<dbReference type="InterPro" id="IPR000802">
    <property type="entry name" value="Arsenical_pump_ArsB"/>
</dbReference>
<accession>A0AA96JTB8</accession>
<keyword evidence="11" id="KW-1185">Reference proteome</keyword>
<dbReference type="PRINTS" id="PR00758">
    <property type="entry name" value="ARSENICPUMP"/>
</dbReference>
<sequence>MHETPIQTIFGLSPLWIATSILILTYAVIIAERFNRAIVALLGASAVIGTGVLTQDQAIQGIDFNTIGLLTGMMILVGITKECGIFQFLAIKAAKAAKGSPWGILVMLSMVTAVLSAFLDNVTTVLLVAPVTLLIADELKINPYPLLFAEINASNTGGTATLIGDPPNIMIGSATSLTFNDFVIHLAPVAIVAFSATLIPLWFIFGKTMFASPEARARIMAFNEYEAIRDVGLLKHCLLVFSLVILGFILAHSIGMEPATIALGGAALLLLLVTFSLDNEQAGHKVHALFGQVEWITIFFFCGLFIIVTGVEHTGLLQFIADWTLSLTAGNFTVTTLAILWVSAILSAIVDNIPFVATMIPMIKSMLPVFQQAGIPLEQAETLWWALSLGACLGGNGTLVGASANLIVAGIAERNGVPFRFLPFLKVAFPLMILQVLISTGYIWMRYL</sequence>
<feature type="transmembrane region" description="Helical" evidence="8">
    <location>
        <begin position="102"/>
        <end position="119"/>
    </location>
</feature>
<feature type="transmembrane region" description="Helical" evidence="8">
    <location>
        <begin position="260"/>
        <end position="277"/>
    </location>
</feature>
<keyword evidence="3" id="KW-0813">Transport</keyword>
<name>A0AA96JTB8_9BACT</name>
<feature type="transmembrane region" description="Helical" evidence="8">
    <location>
        <begin position="6"/>
        <end position="30"/>
    </location>
</feature>
<comment type="similarity">
    <text evidence="2">Belongs to the CitM (TC 2.A.11) transporter family.</text>
</comment>
<dbReference type="CDD" id="cd01116">
    <property type="entry name" value="P_permease"/>
    <property type="match status" value="1"/>
</dbReference>
<dbReference type="EMBL" id="CP116967">
    <property type="protein sequence ID" value="WNM59248.1"/>
    <property type="molecule type" value="Genomic_DNA"/>
</dbReference>
<evidence type="ECO:0000256" key="7">
    <source>
        <dbReference type="ARBA" id="ARBA00023136"/>
    </source>
</evidence>
<keyword evidence="4" id="KW-1003">Cell membrane</keyword>
<organism evidence="10 11">
    <name type="scientific">Candidatus Nitrospira allomarina</name>
    <dbReference type="NCBI Taxonomy" id="3020900"/>
    <lineage>
        <taxon>Bacteria</taxon>
        <taxon>Pseudomonadati</taxon>
        <taxon>Nitrospirota</taxon>
        <taxon>Nitrospiria</taxon>
        <taxon>Nitrospirales</taxon>
        <taxon>Nitrospiraceae</taxon>
        <taxon>Nitrospira</taxon>
    </lineage>
</organism>
<evidence type="ECO:0000256" key="4">
    <source>
        <dbReference type="ARBA" id="ARBA00022475"/>
    </source>
</evidence>
<feature type="transmembrane region" description="Helical" evidence="8">
    <location>
        <begin position="289"/>
        <end position="311"/>
    </location>
</feature>
<feature type="transmembrane region" description="Helical" evidence="8">
    <location>
        <begin position="67"/>
        <end position="90"/>
    </location>
</feature>
<protein>
    <submittedName>
        <fullName evidence="10">ArsB/NhaD family transporter</fullName>
    </submittedName>
</protein>
<feature type="domain" description="Citrate transporter-like" evidence="9">
    <location>
        <begin position="26"/>
        <end position="390"/>
    </location>
</feature>
<evidence type="ECO:0000256" key="5">
    <source>
        <dbReference type="ARBA" id="ARBA00022692"/>
    </source>
</evidence>
<keyword evidence="5 8" id="KW-0812">Transmembrane</keyword>
<feature type="transmembrane region" description="Helical" evidence="8">
    <location>
        <begin position="233"/>
        <end position="254"/>
    </location>
</feature>
<keyword evidence="6 8" id="KW-1133">Transmembrane helix</keyword>
<dbReference type="GO" id="GO:0005886">
    <property type="term" value="C:plasma membrane"/>
    <property type="evidence" value="ECO:0007669"/>
    <property type="project" value="UniProtKB-SubCell"/>
</dbReference>
<dbReference type="GO" id="GO:0015105">
    <property type="term" value="F:arsenite transmembrane transporter activity"/>
    <property type="evidence" value="ECO:0007669"/>
    <property type="project" value="InterPro"/>
</dbReference>
<evidence type="ECO:0000313" key="11">
    <source>
        <dbReference type="Proteomes" id="UP001302719"/>
    </source>
</evidence>
<comment type="subcellular location">
    <subcellularLocation>
        <location evidence="1">Cell membrane</location>
        <topology evidence="1">Multi-pass membrane protein</topology>
    </subcellularLocation>
</comment>
<feature type="transmembrane region" description="Helical" evidence="8">
    <location>
        <begin position="182"/>
        <end position="205"/>
    </location>
</feature>
<feature type="transmembrane region" description="Helical" evidence="8">
    <location>
        <begin position="383"/>
        <end position="412"/>
    </location>
</feature>
<gene>
    <name evidence="10" type="ORF">PP769_05635</name>
</gene>
<proteinExistence type="inferred from homology"/>
<dbReference type="Pfam" id="PF03600">
    <property type="entry name" value="CitMHS"/>
    <property type="match status" value="1"/>
</dbReference>
<feature type="transmembrane region" description="Helical" evidence="8">
    <location>
        <begin position="323"/>
        <end position="346"/>
    </location>
</feature>
<evidence type="ECO:0000256" key="1">
    <source>
        <dbReference type="ARBA" id="ARBA00004651"/>
    </source>
</evidence>
<dbReference type="InterPro" id="IPR004680">
    <property type="entry name" value="Cit_transptr-like_dom"/>
</dbReference>
<dbReference type="AlphaFoldDB" id="A0AA96JTB8"/>
<dbReference type="KEGG" id="nall:PP769_05635"/>
<keyword evidence="7 8" id="KW-0472">Membrane</keyword>